<dbReference type="PANTHER" id="PTHR43777">
    <property type="entry name" value="MOLYBDENUM COFACTOR CYTIDYLYLTRANSFERASE"/>
    <property type="match status" value="1"/>
</dbReference>
<dbReference type="EMBL" id="JBGOGF010000010">
    <property type="protein sequence ID" value="MFA1773041.1"/>
    <property type="molecule type" value="Genomic_DNA"/>
</dbReference>
<reference evidence="2 4" key="1">
    <citation type="submission" date="2019-07" db="EMBL/GenBank/DDBJ databases">
        <authorList>
            <person name="Qu J.-H."/>
        </authorList>
    </citation>
    <scope>NUCLEOTIDE SEQUENCE [LARGE SCALE GENOMIC DNA]</scope>
    <source>
        <strain evidence="2 4">MDT1-10-3</strain>
    </source>
</reference>
<evidence type="ECO:0000313" key="5">
    <source>
        <dbReference type="Proteomes" id="UP001570846"/>
    </source>
</evidence>
<dbReference type="PANTHER" id="PTHR43777:SF1">
    <property type="entry name" value="MOLYBDENUM COFACTOR CYTIDYLYLTRANSFERASE"/>
    <property type="match status" value="1"/>
</dbReference>
<dbReference type="Proteomes" id="UP000323866">
    <property type="component" value="Unassembled WGS sequence"/>
</dbReference>
<evidence type="ECO:0000313" key="2">
    <source>
        <dbReference type="EMBL" id="KAA6434322.1"/>
    </source>
</evidence>
<keyword evidence="5" id="KW-1185">Reference proteome</keyword>
<evidence type="ECO:0000313" key="3">
    <source>
        <dbReference type="EMBL" id="MFA1773041.1"/>
    </source>
</evidence>
<dbReference type="EMBL" id="VKKZ01000020">
    <property type="protein sequence ID" value="KAA6434322.1"/>
    <property type="molecule type" value="Genomic_DNA"/>
</dbReference>
<dbReference type="RefSeq" id="WP_149098266.1">
    <property type="nucleotide sequence ID" value="NZ_BMMG01000003.1"/>
</dbReference>
<gene>
    <name evidence="3" type="ORF">ACD591_17205</name>
    <name evidence="2" type="ORF">FOE74_08940</name>
</gene>
<dbReference type="OrthoDB" id="9779263at2"/>
<dbReference type="SUPFAM" id="SSF53448">
    <property type="entry name" value="Nucleotide-diphospho-sugar transferases"/>
    <property type="match status" value="1"/>
</dbReference>
<dbReference type="Pfam" id="PF12804">
    <property type="entry name" value="NTP_transf_3"/>
    <property type="match status" value="1"/>
</dbReference>
<proteinExistence type="predicted"/>
<accession>A0A5M8QIY1</accession>
<dbReference type="AlphaFoldDB" id="A0A5M8QIY1"/>
<dbReference type="Proteomes" id="UP001570846">
    <property type="component" value="Unassembled WGS sequence"/>
</dbReference>
<keyword evidence="2" id="KW-0808">Transferase</keyword>
<feature type="domain" description="MobA-like NTP transferase" evidence="1">
    <location>
        <begin position="5"/>
        <end position="164"/>
    </location>
</feature>
<dbReference type="InterPro" id="IPR029044">
    <property type="entry name" value="Nucleotide-diphossugar_trans"/>
</dbReference>
<dbReference type="InterPro" id="IPR025877">
    <property type="entry name" value="MobA-like_NTP_Trfase"/>
</dbReference>
<dbReference type="Gene3D" id="3.90.550.10">
    <property type="entry name" value="Spore Coat Polysaccharide Biosynthesis Protein SpsA, Chain A"/>
    <property type="match status" value="1"/>
</dbReference>
<sequence length="198" mass="21315">MVGIIILAAGASSRLGQAKQLLCFQGKTLLHRTIQAALDSHLGPVLVVLGANADTILDQGISPEIQQVHNPQWEEGMASSIRAGIASLQQQHPTTTGALLLLCDQPFVSPWLLQQMVQEKKERQKRIVACAYQDTLGAPVLFDRSLFASLLLLKGQEGAKKLLSLYPAETTSIAFPQGGIDIDTQADYAALMSQDNPS</sequence>
<evidence type="ECO:0000259" key="1">
    <source>
        <dbReference type="Pfam" id="PF12804"/>
    </source>
</evidence>
<organism evidence="2 4">
    <name type="scientific">Rufibacter glacialis</name>
    <dbReference type="NCBI Taxonomy" id="1259555"/>
    <lineage>
        <taxon>Bacteria</taxon>
        <taxon>Pseudomonadati</taxon>
        <taxon>Bacteroidota</taxon>
        <taxon>Cytophagia</taxon>
        <taxon>Cytophagales</taxon>
        <taxon>Hymenobacteraceae</taxon>
        <taxon>Rufibacter</taxon>
    </lineage>
</organism>
<evidence type="ECO:0000313" key="4">
    <source>
        <dbReference type="Proteomes" id="UP000323866"/>
    </source>
</evidence>
<reference evidence="2 4" key="2">
    <citation type="submission" date="2019-09" db="EMBL/GenBank/DDBJ databases">
        <title>A bacterium isolated from glacier soil.</title>
        <authorList>
            <person name="Liu Q."/>
        </authorList>
    </citation>
    <scope>NUCLEOTIDE SEQUENCE [LARGE SCALE GENOMIC DNA]</scope>
    <source>
        <strain evidence="2 4">MDT1-10-3</strain>
    </source>
</reference>
<dbReference type="CDD" id="cd04182">
    <property type="entry name" value="GT_2_like_f"/>
    <property type="match status" value="1"/>
</dbReference>
<protein>
    <submittedName>
        <fullName evidence="3">NTP transferase domain-containing protein</fullName>
    </submittedName>
    <submittedName>
        <fullName evidence="2">Nucleotidyltransferase family protein</fullName>
    </submittedName>
</protein>
<dbReference type="GO" id="GO:0016779">
    <property type="term" value="F:nucleotidyltransferase activity"/>
    <property type="evidence" value="ECO:0007669"/>
    <property type="project" value="UniProtKB-ARBA"/>
</dbReference>
<name>A0A5M8QIY1_9BACT</name>
<comment type="caution">
    <text evidence="2">The sequence shown here is derived from an EMBL/GenBank/DDBJ whole genome shotgun (WGS) entry which is preliminary data.</text>
</comment>
<reference evidence="3 5" key="3">
    <citation type="submission" date="2024-08" db="EMBL/GenBank/DDBJ databases">
        <authorList>
            <person name="Wei W."/>
        </authorList>
    </citation>
    <scope>NUCLEOTIDE SEQUENCE [LARGE SCALE GENOMIC DNA]</scope>
    <source>
        <strain evidence="3 5">XU2</strain>
    </source>
</reference>